<dbReference type="PANTHER" id="PTHR33602:SF1">
    <property type="entry name" value="REGULATORY PROTEIN RECX FAMILY PROTEIN"/>
    <property type="match status" value="1"/>
</dbReference>
<gene>
    <name evidence="5" type="primary">recX</name>
    <name evidence="8" type="ORF">ACFOMG_00740</name>
</gene>
<feature type="domain" description="RecX third three-helical" evidence="7">
    <location>
        <begin position="106"/>
        <end position="151"/>
    </location>
</feature>
<evidence type="ECO:0000256" key="2">
    <source>
        <dbReference type="ARBA" id="ARBA00009695"/>
    </source>
</evidence>
<comment type="caution">
    <text evidence="8">The sequence shown here is derived from an EMBL/GenBank/DDBJ whole genome shotgun (WGS) entry which is preliminary data.</text>
</comment>
<evidence type="ECO:0000259" key="6">
    <source>
        <dbReference type="Pfam" id="PF02631"/>
    </source>
</evidence>
<reference evidence="9" key="1">
    <citation type="journal article" date="2019" name="Int. J. Syst. Evol. Microbiol.">
        <title>The Global Catalogue of Microorganisms (GCM) 10K type strain sequencing project: providing services to taxonomists for standard genome sequencing and annotation.</title>
        <authorList>
            <consortium name="The Broad Institute Genomics Platform"/>
            <consortium name="The Broad Institute Genome Sequencing Center for Infectious Disease"/>
            <person name="Wu L."/>
            <person name="Ma J."/>
        </authorList>
    </citation>
    <scope>NUCLEOTIDE SEQUENCE [LARGE SCALE GENOMIC DNA]</scope>
    <source>
        <strain evidence="9">KCTC 42424</strain>
    </source>
</reference>
<evidence type="ECO:0000256" key="3">
    <source>
        <dbReference type="ARBA" id="ARBA00018111"/>
    </source>
</evidence>
<evidence type="ECO:0000256" key="1">
    <source>
        <dbReference type="ARBA" id="ARBA00004496"/>
    </source>
</evidence>
<name>A0ABV7VPF1_9GAMM</name>
<dbReference type="HAMAP" id="MF_01114">
    <property type="entry name" value="RecX"/>
    <property type="match status" value="1"/>
</dbReference>
<dbReference type="EMBL" id="JBHRYB010000001">
    <property type="protein sequence ID" value="MFC3678636.1"/>
    <property type="molecule type" value="Genomic_DNA"/>
</dbReference>
<evidence type="ECO:0000259" key="7">
    <source>
        <dbReference type="Pfam" id="PF21981"/>
    </source>
</evidence>
<dbReference type="Pfam" id="PF21981">
    <property type="entry name" value="RecX_HTH3"/>
    <property type="match status" value="1"/>
</dbReference>
<protein>
    <recommendedName>
        <fullName evidence="3 5">Regulatory protein RecX</fullName>
    </recommendedName>
</protein>
<evidence type="ECO:0000313" key="9">
    <source>
        <dbReference type="Proteomes" id="UP001595722"/>
    </source>
</evidence>
<keyword evidence="4 5" id="KW-0963">Cytoplasm</keyword>
<evidence type="ECO:0000256" key="5">
    <source>
        <dbReference type="HAMAP-Rule" id="MF_01114"/>
    </source>
</evidence>
<dbReference type="InterPro" id="IPR053924">
    <property type="entry name" value="RecX_HTH_2nd"/>
</dbReference>
<comment type="function">
    <text evidence="5">Modulates RecA activity.</text>
</comment>
<dbReference type="Proteomes" id="UP001595722">
    <property type="component" value="Unassembled WGS sequence"/>
</dbReference>
<feature type="domain" description="RecX second three-helical" evidence="6">
    <location>
        <begin position="60"/>
        <end position="97"/>
    </location>
</feature>
<comment type="subcellular location">
    <subcellularLocation>
        <location evidence="1 5">Cytoplasm</location>
    </subcellularLocation>
</comment>
<sequence length="154" mass="18407">MPNRKPDLLEAGDLRRGIVELLSRRDYSRLELLRKFRDRCEDGDLLEQILDDFQQRQWQSDLRFAESYLNSRFQRGVGPLRLRQELKEKGVDSHTIELVFDAFDGDWFENLYRIAEKKSKSIKENDKNKKQKLFRFLAYRGFTSEQISSVIDDL</sequence>
<proteinExistence type="inferred from homology"/>
<evidence type="ECO:0000256" key="4">
    <source>
        <dbReference type="ARBA" id="ARBA00022490"/>
    </source>
</evidence>
<organism evidence="8 9">
    <name type="scientific">Bacterioplanoides pacificum</name>
    <dbReference type="NCBI Taxonomy" id="1171596"/>
    <lineage>
        <taxon>Bacteria</taxon>
        <taxon>Pseudomonadati</taxon>
        <taxon>Pseudomonadota</taxon>
        <taxon>Gammaproteobacteria</taxon>
        <taxon>Oceanospirillales</taxon>
        <taxon>Oceanospirillaceae</taxon>
        <taxon>Bacterioplanoides</taxon>
    </lineage>
</organism>
<dbReference type="InterPro" id="IPR053925">
    <property type="entry name" value="RecX_HTH_3rd"/>
</dbReference>
<dbReference type="InterPro" id="IPR036388">
    <property type="entry name" value="WH-like_DNA-bd_sf"/>
</dbReference>
<dbReference type="InterPro" id="IPR003783">
    <property type="entry name" value="Regulatory_RecX"/>
</dbReference>
<comment type="similarity">
    <text evidence="2 5">Belongs to the RecX family.</text>
</comment>
<dbReference type="PANTHER" id="PTHR33602">
    <property type="entry name" value="REGULATORY PROTEIN RECX FAMILY PROTEIN"/>
    <property type="match status" value="1"/>
</dbReference>
<dbReference type="RefSeq" id="WP_376864186.1">
    <property type="nucleotide sequence ID" value="NZ_JBHRYB010000001.1"/>
</dbReference>
<dbReference type="Pfam" id="PF02631">
    <property type="entry name" value="RecX_HTH2"/>
    <property type="match status" value="1"/>
</dbReference>
<keyword evidence="9" id="KW-1185">Reference proteome</keyword>
<dbReference type="Gene3D" id="1.10.10.10">
    <property type="entry name" value="Winged helix-like DNA-binding domain superfamily/Winged helix DNA-binding domain"/>
    <property type="match status" value="3"/>
</dbReference>
<evidence type="ECO:0000313" key="8">
    <source>
        <dbReference type="EMBL" id="MFC3678636.1"/>
    </source>
</evidence>
<accession>A0ABV7VPF1</accession>